<dbReference type="Pfam" id="PF25794">
    <property type="entry name" value="SACS"/>
    <property type="match status" value="1"/>
</dbReference>
<dbReference type="Proteomes" id="UP000237347">
    <property type="component" value="Unassembled WGS sequence"/>
</dbReference>
<dbReference type="InterPro" id="IPR058210">
    <property type="entry name" value="SACS/Nov_dom"/>
</dbReference>
<evidence type="ECO:0000313" key="2">
    <source>
        <dbReference type="EMBL" id="KAK7848111.1"/>
    </source>
</evidence>
<comment type="caution">
    <text evidence="2">The sequence shown here is derived from an EMBL/GenBank/DDBJ whole genome shotgun (WGS) entry which is preliminary data.</text>
</comment>
<name>A0AAW0LBL7_QUESU</name>
<reference evidence="2 3" key="1">
    <citation type="journal article" date="2018" name="Sci. Data">
        <title>The draft genome sequence of cork oak.</title>
        <authorList>
            <person name="Ramos A.M."/>
            <person name="Usie A."/>
            <person name="Barbosa P."/>
            <person name="Barros P.M."/>
            <person name="Capote T."/>
            <person name="Chaves I."/>
            <person name="Simoes F."/>
            <person name="Abreu I."/>
            <person name="Carrasquinho I."/>
            <person name="Faro C."/>
            <person name="Guimaraes J.B."/>
            <person name="Mendonca D."/>
            <person name="Nobrega F."/>
            <person name="Rodrigues L."/>
            <person name="Saibo N.J.M."/>
            <person name="Varela M.C."/>
            <person name="Egas C."/>
            <person name="Matos J."/>
            <person name="Miguel C.M."/>
            <person name="Oliveira M.M."/>
            <person name="Ricardo C.P."/>
            <person name="Goncalves S."/>
        </authorList>
    </citation>
    <scope>NUCLEOTIDE SEQUENCE [LARGE SCALE GENOMIC DNA]</scope>
    <source>
        <strain evidence="3">cv. HL8</strain>
    </source>
</reference>
<keyword evidence="3" id="KW-1185">Reference proteome</keyword>
<dbReference type="InterPro" id="IPR052972">
    <property type="entry name" value="Sacsin_chaperone_reg"/>
</dbReference>
<feature type="domain" description="Sacsin/Nov" evidence="1">
    <location>
        <begin position="475"/>
        <end position="704"/>
    </location>
</feature>
<dbReference type="GO" id="GO:0030544">
    <property type="term" value="F:Hsp70 protein binding"/>
    <property type="evidence" value="ECO:0007669"/>
    <property type="project" value="TreeGrafter"/>
</dbReference>
<dbReference type="PANTHER" id="PTHR15600:SF42">
    <property type="entry name" value="SACSIN"/>
    <property type="match status" value="1"/>
</dbReference>
<organism evidence="2 3">
    <name type="scientific">Quercus suber</name>
    <name type="common">Cork oak</name>
    <dbReference type="NCBI Taxonomy" id="58331"/>
    <lineage>
        <taxon>Eukaryota</taxon>
        <taxon>Viridiplantae</taxon>
        <taxon>Streptophyta</taxon>
        <taxon>Embryophyta</taxon>
        <taxon>Tracheophyta</taxon>
        <taxon>Spermatophyta</taxon>
        <taxon>Magnoliopsida</taxon>
        <taxon>eudicotyledons</taxon>
        <taxon>Gunneridae</taxon>
        <taxon>Pentapetalae</taxon>
        <taxon>rosids</taxon>
        <taxon>fabids</taxon>
        <taxon>Fagales</taxon>
        <taxon>Fagaceae</taxon>
        <taxon>Quercus</taxon>
    </lineage>
</organism>
<protein>
    <submittedName>
        <fullName evidence="2">Sacsin</fullName>
    </submittedName>
</protein>
<dbReference type="EMBL" id="PKMF04000131">
    <property type="protein sequence ID" value="KAK7848111.1"/>
    <property type="molecule type" value="Genomic_DNA"/>
</dbReference>
<sequence length="916" mass="102464">MWQLMLVQWVGGHGTHAMRRLYDPRVLELQKMLHREVFFPSDRFSDPETLEILVSLGLRKTLGFSGLLDCARSISLWHDSGDSETHYYGKQLLFCLDSLALKLSTEEGAGNGDGSEDTLLLDENSVVSGSNSMDVDSSTRDKNNYIEDFDTSSVVGVRIDDKPEEEFWSEMKSIAWCPVSSEPPLKGLPWLKSVNQVAPPTIVRPKTQMWMVSCSMHMLDGECCSSYLQHKLGWVDRPAIDVLSTQLIELSKVYDQLKLHSFVEPGFDAALQKGIPSLYSKLQEYIGTEVFMVLKSALNGVSWVWIGDDFVSPSALAFDSPVKFSPYLYVVPSELSEFRVLLLELGVRLSFDIWDYSNVLQRLQNDVKGFPLSTDQLSFVHCVLEAVADCCLDNPLFEASETPVLIPDSSGVLMLARDVVYNDAPWMESHTLAGKHFAHPSISNDLANRLGVRSLRCLSLVDEEMTKDLPCMDYSRINDLMVLYGNSDFLLFDLLELADCCKATKLHLIIDKREHPCQSLLQHNLGEFQGPALVAILEGVSLSREEVCSLQLLPPWKLRGDTLNYGLGLLSCYFVCDLLSVISGGNFYLFDPHGLVLALPSASAPAAKMFSLIGTNLTQRFSDQFSPMMIGQNMSWSSSDSTIIRMPLSPECMKDGFESGLKRIKQITDRFLEHASRALLFLKSILQVSLSTWDKGNPQPCQDYSVFVESSSANMRNPFPEKKWRKFQISRLFGSSSAAIKLHIIDVNIFQGGTKVVDQWLVALSLGSGQTRNMALDRRYLAHNLTPVAGVAAHISRDGHPTDVYLTSSIMSPLPLSGAVDIPVTVFGCFLVCHNRGRFLFKHQDRQALVVAQPDPGNHLIEAWNRELMACVRDSYIEMILEIQKIRRDPLSSAIESNAAYAISLWRSNLFLLAED</sequence>
<accession>A0AAW0LBL7</accession>
<dbReference type="AlphaFoldDB" id="A0AAW0LBL7"/>
<dbReference type="PANTHER" id="PTHR15600">
    <property type="entry name" value="SACSIN"/>
    <property type="match status" value="1"/>
</dbReference>
<proteinExistence type="predicted"/>
<gene>
    <name evidence="2" type="primary">SACS_1</name>
    <name evidence="2" type="ORF">CFP56_005491</name>
</gene>
<evidence type="ECO:0000259" key="1">
    <source>
        <dbReference type="Pfam" id="PF25794"/>
    </source>
</evidence>
<evidence type="ECO:0000313" key="3">
    <source>
        <dbReference type="Proteomes" id="UP000237347"/>
    </source>
</evidence>